<name>A0A7T0G1G8_9BACT</name>
<organism evidence="1 2">
    <name type="scientific">Candidatus Nitronauta litoralis</name>
    <dbReference type="NCBI Taxonomy" id="2705533"/>
    <lineage>
        <taxon>Bacteria</taxon>
        <taxon>Pseudomonadati</taxon>
        <taxon>Nitrospinota/Tectimicrobiota group</taxon>
        <taxon>Nitrospinota</taxon>
        <taxon>Nitrospinia</taxon>
        <taxon>Nitrospinales</taxon>
        <taxon>Nitrospinaceae</taxon>
        <taxon>Candidatus Nitronauta</taxon>
    </lineage>
</organism>
<evidence type="ECO:0000313" key="2">
    <source>
        <dbReference type="Proteomes" id="UP000594688"/>
    </source>
</evidence>
<dbReference type="EMBL" id="CP048685">
    <property type="protein sequence ID" value="QPJ62836.1"/>
    <property type="molecule type" value="Genomic_DNA"/>
</dbReference>
<dbReference type="KEGG" id="nli:G3M70_13500"/>
<dbReference type="SUPFAM" id="SSF56235">
    <property type="entry name" value="N-terminal nucleophile aminohydrolases (Ntn hydrolases)"/>
    <property type="match status" value="1"/>
</dbReference>
<sequence length="246" mass="27979">MTFCVAMKIESGIVAISDSRITSGTEQTLARKVTVHQKENHSLFLMTSGLRSVRDKALTYFEEALCETDEKFEKLYKAVNHFTEQIRKVAEEDKPAIEDSGLSFNLHSIIGGQLEKDDEHKLYLVYPQGNWIEVTQETPYQIIGEGSYGKPILDLGLCYASSPITALKVGFLAFDATRRSATDVGFPIDVVYYPKDSYKIIEYQYEKNDLEEVCAWWRERLRSSLEELPASWTNNVLAPFNTIPGR</sequence>
<dbReference type="InterPro" id="IPR016545">
    <property type="entry name" value="UCP009120_prtse"/>
</dbReference>
<protein>
    <submittedName>
        <fullName evidence="1">Peptidase</fullName>
    </submittedName>
</protein>
<dbReference type="AlphaFoldDB" id="A0A7T0G1G8"/>
<proteinExistence type="predicted"/>
<reference evidence="1 2" key="1">
    <citation type="submission" date="2020-02" db="EMBL/GenBank/DDBJ databases">
        <title>Genomic and physiological characterization of two novel Nitrospinaceae genera.</title>
        <authorList>
            <person name="Mueller A.J."/>
            <person name="Jung M.-Y."/>
            <person name="Strachan C.R."/>
            <person name="Herbold C.W."/>
            <person name="Kirkegaard R.H."/>
            <person name="Daims H."/>
        </authorList>
    </citation>
    <scope>NUCLEOTIDE SEQUENCE [LARGE SCALE GENOMIC DNA]</scope>
    <source>
        <strain evidence="1">EB</strain>
    </source>
</reference>
<dbReference type="Gene3D" id="3.60.20.10">
    <property type="entry name" value="Glutamine Phosphoribosylpyrophosphate, subunit 1, domain 1"/>
    <property type="match status" value="1"/>
</dbReference>
<gene>
    <name evidence="1" type="ORF">G3M70_13500</name>
</gene>
<dbReference type="Proteomes" id="UP000594688">
    <property type="component" value="Chromosome"/>
</dbReference>
<dbReference type="InterPro" id="IPR029055">
    <property type="entry name" value="Ntn_hydrolases_N"/>
</dbReference>
<accession>A0A7T0G1G8</accession>
<evidence type="ECO:0000313" key="1">
    <source>
        <dbReference type="EMBL" id="QPJ62836.1"/>
    </source>
</evidence>
<dbReference type="PIRSF" id="PIRSF009120">
    <property type="entry name" value="UCP009120_prtse"/>
    <property type="match status" value="1"/>
</dbReference>